<accession>A0ABU1QTF5</accession>
<sequence>MQYQQTKSAQSAQEIINDLLSNDIDMEEVEMLYIDMLHHHLRPTSEWNLGLQNTANALDNSFLMVRFLRMLKRYQRQSSHANA</sequence>
<dbReference type="RefSeq" id="WP_309981726.1">
    <property type="nucleotide sequence ID" value="NZ_JAVDTI010000001.1"/>
</dbReference>
<reference evidence="1 2" key="1">
    <citation type="submission" date="2023-07" db="EMBL/GenBank/DDBJ databases">
        <title>Sorghum-associated microbial communities from plants grown in Nebraska, USA.</title>
        <authorList>
            <person name="Schachtman D."/>
        </authorList>
    </citation>
    <scope>NUCLEOTIDE SEQUENCE [LARGE SCALE GENOMIC DNA]</scope>
    <source>
        <strain evidence="1 2">BE57</strain>
    </source>
</reference>
<comment type="caution">
    <text evidence="1">The sequence shown here is derived from an EMBL/GenBank/DDBJ whole genome shotgun (WGS) entry which is preliminary data.</text>
</comment>
<proteinExistence type="predicted"/>
<evidence type="ECO:0000313" key="2">
    <source>
        <dbReference type="Proteomes" id="UP001264980"/>
    </source>
</evidence>
<dbReference type="EMBL" id="JAVDTI010000001">
    <property type="protein sequence ID" value="MDR6804438.1"/>
    <property type="molecule type" value="Genomic_DNA"/>
</dbReference>
<dbReference type="Proteomes" id="UP001264980">
    <property type="component" value="Unassembled WGS sequence"/>
</dbReference>
<protein>
    <submittedName>
        <fullName evidence="1">Uncharacterized protein</fullName>
    </submittedName>
</protein>
<keyword evidence="2" id="KW-1185">Reference proteome</keyword>
<name>A0ABU1QTF5_9BACT</name>
<evidence type="ECO:0000313" key="1">
    <source>
        <dbReference type="EMBL" id="MDR6804438.1"/>
    </source>
</evidence>
<gene>
    <name evidence="1" type="ORF">J2W84_001475</name>
</gene>
<organism evidence="1 2">
    <name type="scientific">Dyadobacter fermentans</name>
    <dbReference type="NCBI Taxonomy" id="94254"/>
    <lineage>
        <taxon>Bacteria</taxon>
        <taxon>Pseudomonadati</taxon>
        <taxon>Bacteroidota</taxon>
        <taxon>Cytophagia</taxon>
        <taxon>Cytophagales</taxon>
        <taxon>Spirosomataceae</taxon>
        <taxon>Dyadobacter</taxon>
    </lineage>
</organism>